<dbReference type="FunFam" id="1.10.10.10:FF:000001">
    <property type="entry name" value="LysR family transcriptional regulator"/>
    <property type="match status" value="1"/>
</dbReference>
<organism evidence="6 7">
    <name type="scientific">Bordetella ansorpii</name>
    <dbReference type="NCBI Taxonomy" id="288768"/>
    <lineage>
        <taxon>Bacteria</taxon>
        <taxon>Pseudomonadati</taxon>
        <taxon>Pseudomonadota</taxon>
        <taxon>Betaproteobacteria</taxon>
        <taxon>Burkholderiales</taxon>
        <taxon>Alcaligenaceae</taxon>
        <taxon>Bordetella</taxon>
    </lineage>
</organism>
<keyword evidence="2" id="KW-0805">Transcription regulation</keyword>
<feature type="domain" description="HTH lysR-type" evidence="5">
    <location>
        <begin position="1"/>
        <end position="58"/>
    </location>
</feature>
<dbReference type="STRING" id="288768.SAMEA3906486_01669"/>
<dbReference type="PROSITE" id="PS50931">
    <property type="entry name" value="HTH_LYSR"/>
    <property type="match status" value="1"/>
</dbReference>
<dbReference type="EMBL" id="FKIF01000002">
    <property type="protein sequence ID" value="SAI67708.1"/>
    <property type="molecule type" value="Genomic_DNA"/>
</dbReference>
<dbReference type="OrthoDB" id="8715249at2"/>
<evidence type="ECO:0000313" key="7">
    <source>
        <dbReference type="Proteomes" id="UP000076848"/>
    </source>
</evidence>
<dbReference type="GO" id="GO:0003700">
    <property type="term" value="F:DNA-binding transcription factor activity"/>
    <property type="evidence" value="ECO:0007669"/>
    <property type="project" value="InterPro"/>
</dbReference>
<dbReference type="Proteomes" id="UP000076848">
    <property type="component" value="Unassembled WGS sequence"/>
</dbReference>
<dbReference type="Pfam" id="PF03466">
    <property type="entry name" value="LysR_substrate"/>
    <property type="match status" value="1"/>
</dbReference>
<keyword evidence="3" id="KW-0238">DNA-binding</keyword>
<dbReference type="InterPro" id="IPR000847">
    <property type="entry name" value="LysR_HTH_N"/>
</dbReference>
<keyword evidence="4" id="KW-0804">Transcription</keyword>
<accession>A0A157SBA9</accession>
<dbReference type="RefSeq" id="WP_066125549.1">
    <property type="nucleotide sequence ID" value="NZ_FKIF01000002.1"/>
</dbReference>
<evidence type="ECO:0000313" key="6">
    <source>
        <dbReference type="EMBL" id="SAI67708.1"/>
    </source>
</evidence>
<dbReference type="SUPFAM" id="SSF46785">
    <property type="entry name" value="Winged helix' DNA-binding domain"/>
    <property type="match status" value="1"/>
</dbReference>
<evidence type="ECO:0000256" key="3">
    <source>
        <dbReference type="ARBA" id="ARBA00023125"/>
    </source>
</evidence>
<name>A0A157SBA9_9BORD</name>
<dbReference type="Pfam" id="PF00126">
    <property type="entry name" value="HTH_1"/>
    <property type="match status" value="1"/>
</dbReference>
<dbReference type="PRINTS" id="PR00039">
    <property type="entry name" value="HTHLYSR"/>
</dbReference>
<dbReference type="PANTHER" id="PTHR30126">
    <property type="entry name" value="HTH-TYPE TRANSCRIPTIONAL REGULATOR"/>
    <property type="match status" value="1"/>
</dbReference>
<dbReference type="CDD" id="cd05466">
    <property type="entry name" value="PBP2_LTTR_substrate"/>
    <property type="match status" value="1"/>
</dbReference>
<dbReference type="PANTHER" id="PTHR30126:SF2">
    <property type="entry name" value="HTH-TYPE TRANSCRIPTIONAL REGULATOR YJIE"/>
    <property type="match status" value="1"/>
</dbReference>
<protein>
    <submittedName>
        <fullName evidence="6">LysR family transcriptional regulator</fullName>
    </submittedName>
</protein>
<dbReference type="AlphaFoldDB" id="A0A157SBA9"/>
<sequence>MNLSWLEDFQALAATGSFSRAAEARHMTQPAFSRRIRALEEWLGVVLVDRGTHPATLTETGAWFRNVAREILTRVERVPDEARAVDAATSATLRFAATHALSLHFLPQWLRSLESRTSIGPIQLASDVLQQCESWMQNGRVQFLLSHAHADAPGRLPPQEYPSVQVGADMLMPVCVPGRGGKPRWNLAAGKRAAGPLPILAYSAESGLGRLVRTLCAQEMDQSAGKPVFTAHLATVLKSMALDGRGIAWLPHSLIENELNAARLVPAGPNGWHIPLEIRLYRRAAPETAAAEAFWLAAGLAST</sequence>
<proteinExistence type="inferred from homology"/>
<evidence type="ECO:0000256" key="1">
    <source>
        <dbReference type="ARBA" id="ARBA00009437"/>
    </source>
</evidence>
<dbReference type="InterPro" id="IPR036390">
    <property type="entry name" value="WH_DNA-bd_sf"/>
</dbReference>
<keyword evidence="7" id="KW-1185">Reference proteome</keyword>
<comment type="similarity">
    <text evidence="1">Belongs to the LysR transcriptional regulatory family.</text>
</comment>
<dbReference type="Gene3D" id="3.40.190.290">
    <property type="match status" value="1"/>
</dbReference>
<evidence type="ECO:0000256" key="4">
    <source>
        <dbReference type="ARBA" id="ARBA00023163"/>
    </source>
</evidence>
<dbReference type="InterPro" id="IPR036388">
    <property type="entry name" value="WH-like_DNA-bd_sf"/>
</dbReference>
<dbReference type="SUPFAM" id="SSF53850">
    <property type="entry name" value="Periplasmic binding protein-like II"/>
    <property type="match status" value="1"/>
</dbReference>
<reference evidence="6 7" key="1">
    <citation type="submission" date="2016-04" db="EMBL/GenBank/DDBJ databases">
        <authorList>
            <consortium name="Pathogen Informatics"/>
        </authorList>
    </citation>
    <scope>NUCLEOTIDE SEQUENCE [LARGE SCALE GENOMIC DNA]</scope>
    <source>
        <strain evidence="6 7">H050680373</strain>
    </source>
</reference>
<dbReference type="InterPro" id="IPR005119">
    <property type="entry name" value="LysR_subst-bd"/>
</dbReference>
<dbReference type="GO" id="GO:0000976">
    <property type="term" value="F:transcription cis-regulatory region binding"/>
    <property type="evidence" value="ECO:0007669"/>
    <property type="project" value="TreeGrafter"/>
</dbReference>
<evidence type="ECO:0000256" key="2">
    <source>
        <dbReference type="ARBA" id="ARBA00023015"/>
    </source>
</evidence>
<dbReference type="Gene3D" id="1.10.10.10">
    <property type="entry name" value="Winged helix-like DNA-binding domain superfamily/Winged helix DNA-binding domain"/>
    <property type="match status" value="1"/>
</dbReference>
<gene>
    <name evidence="6" type="primary">qseD_1</name>
    <name evidence="6" type="ORF">SAMEA3906486_01669</name>
</gene>
<evidence type="ECO:0000259" key="5">
    <source>
        <dbReference type="PROSITE" id="PS50931"/>
    </source>
</evidence>